<dbReference type="OrthoDB" id="416253at2759"/>
<gene>
    <name evidence="8" type="primary">100641435</name>
</gene>
<dbReference type="OMA" id="VHWPSEG"/>
<dbReference type="PROSITE" id="PS00063">
    <property type="entry name" value="ALDOKETO_REDUCTASE_3"/>
    <property type="match status" value="1"/>
</dbReference>
<evidence type="ECO:0000313" key="9">
    <source>
        <dbReference type="Proteomes" id="UP000007879"/>
    </source>
</evidence>
<feature type="site" description="Lowers pKa of active site Tyr" evidence="6">
    <location>
        <position position="81"/>
    </location>
</feature>
<dbReference type="PROSITE" id="PS00062">
    <property type="entry name" value="ALDOKETO_REDUCTASE_2"/>
    <property type="match status" value="1"/>
</dbReference>
<dbReference type="PANTHER" id="PTHR11732">
    <property type="entry name" value="ALDO/KETO REDUCTASE"/>
    <property type="match status" value="1"/>
</dbReference>
<dbReference type="InterPro" id="IPR020471">
    <property type="entry name" value="AKR"/>
</dbReference>
<dbReference type="InterPro" id="IPR018170">
    <property type="entry name" value="Aldo/ket_reductase_CS"/>
</dbReference>
<dbReference type="Proteomes" id="UP000007879">
    <property type="component" value="Unassembled WGS sequence"/>
</dbReference>
<dbReference type="InterPro" id="IPR036812">
    <property type="entry name" value="NAD(P)_OxRdtase_dom_sf"/>
</dbReference>
<dbReference type="InParanoid" id="A0A1X7U226"/>
<dbReference type="KEGG" id="aqu:100641435"/>
<dbReference type="PRINTS" id="PR00069">
    <property type="entry name" value="ALDKETRDTASE"/>
</dbReference>
<keyword evidence="3" id="KW-0560">Oxidoreductase</keyword>
<evidence type="ECO:0000256" key="4">
    <source>
        <dbReference type="PIRSR" id="PIRSR000097-1"/>
    </source>
</evidence>
<feature type="domain" description="NADP-dependent oxidoreductase" evidence="7">
    <location>
        <begin position="20"/>
        <end position="298"/>
    </location>
</feature>
<name>A0A1X7U226_AMPQE</name>
<evidence type="ECO:0000256" key="1">
    <source>
        <dbReference type="ARBA" id="ARBA00007905"/>
    </source>
</evidence>
<dbReference type="Gene3D" id="3.20.20.100">
    <property type="entry name" value="NADP-dependent oxidoreductase domain"/>
    <property type="match status" value="1"/>
</dbReference>
<dbReference type="AlphaFoldDB" id="A0A1X7U226"/>
<dbReference type="Pfam" id="PF00248">
    <property type="entry name" value="Aldo_ket_red"/>
    <property type="match status" value="1"/>
</dbReference>
<evidence type="ECO:0000256" key="6">
    <source>
        <dbReference type="PIRSR" id="PIRSR000097-3"/>
    </source>
</evidence>
<evidence type="ECO:0000256" key="2">
    <source>
        <dbReference type="ARBA" id="ARBA00022857"/>
    </source>
</evidence>
<feature type="active site" description="Proton donor" evidence="4">
    <location>
        <position position="52"/>
    </location>
</feature>
<reference evidence="9" key="1">
    <citation type="journal article" date="2010" name="Nature">
        <title>The Amphimedon queenslandica genome and the evolution of animal complexity.</title>
        <authorList>
            <person name="Srivastava M."/>
            <person name="Simakov O."/>
            <person name="Chapman J."/>
            <person name="Fahey B."/>
            <person name="Gauthier M.E."/>
            <person name="Mitros T."/>
            <person name="Richards G.S."/>
            <person name="Conaco C."/>
            <person name="Dacre M."/>
            <person name="Hellsten U."/>
            <person name="Larroux C."/>
            <person name="Putnam N.H."/>
            <person name="Stanke M."/>
            <person name="Adamska M."/>
            <person name="Darling A."/>
            <person name="Degnan S.M."/>
            <person name="Oakley T.H."/>
            <person name="Plachetzki D.C."/>
            <person name="Zhai Y."/>
            <person name="Adamski M."/>
            <person name="Calcino A."/>
            <person name="Cummins S.F."/>
            <person name="Goodstein D.M."/>
            <person name="Harris C."/>
            <person name="Jackson D.J."/>
            <person name="Leys S.P."/>
            <person name="Shu S."/>
            <person name="Woodcroft B.J."/>
            <person name="Vervoort M."/>
            <person name="Kosik K.S."/>
            <person name="Manning G."/>
            <person name="Degnan B.M."/>
            <person name="Rokhsar D.S."/>
        </authorList>
    </citation>
    <scope>NUCLEOTIDE SEQUENCE [LARGE SCALE GENOMIC DNA]</scope>
</reference>
<feature type="binding site" evidence="5">
    <location>
        <position position="114"/>
    </location>
    <ligand>
        <name>substrate</name>
    </ligand>
</feature>
<dbReference type="InterPro" id="IPR023210">
    <property type="entry name" value="NADP_OxRdtase_dom"/>
</dbReference>
<evidence type="ECO:0000313" key="8">
    <source>
        <dbReference type="EnsemblMetazoa" id="Aqu2.1.21800_001"/>
    </source>
</evidence>
<dbReference type="eggNOG" id="KOG1577">
    <property type="taxonomic scope" value="Eukaryota"/>
</dbReference>
<dbReference type="SUPFAM" id="SSF51430">
    <property type="entry name" value="NAD(P)-linked oxidoreductase"/>
    <property type="match status" value="1"/>
</dbReference>
<organism evidence="8">
    <name type="scientific">Amphimedon queenslandica</name>
    <name type="common">Sponge</name>
    <dbReference type="NCBI Taxonomy" id="400682"/>
    <lineage>
        <taxon>Eukaryota</taxon>
        <taxon>Metazoa</taxon>
        <taxon>Porifera</taxon>
        <taxon>Demospongiae</taxon>
        <taxon>Heteroscleromorpha</taxon>
        <taxon>Haplosclerida</taxon>
        <taxon>Niphatidae</taxon>
        <taxon>Amphimedon</taxon>
    </lineage>
</organism>
<reference evidence="8" key="2">
    <citation type="submission" date="2017-05" db="UniProtKB">
        <authorList>
            <consortium name="EnsemblMetazoa"/>
        </authorList>
    </citation>
    <scope>IDENTIFICATION</scope>
</reference>
<dbReference type="EnsemblMetazoa" id="XM_020000918.1">
    <property type="protein sequence ID" value="XP_019856477.1"/>
    <property type="gene ID" value="LOC100641435"/>
</dbReference>
<keyword evidence="2" id="KW-0521">NADP</keyword>
<sequence length="330" mass="36895">MASDKWTLKLNTGKVVPAFGLGTWQSEKGAVGQAVDIAVRNGYRSIDCAWLYRNEDEIGATLETLFKEGVVKREDLFMTSKLSSTHHNPEDVEECCRDTLKNLKFDYLDLYLVHSPAAFKKDAMHSFPNVTEDHKLGYDSDRMAKTWEAMESLVSKGLVKAIGISNFTITKTEKLLETAKIVPAVNQVECHPYFQQKKLKKYCDSKGIILEAYSPLGSPGRPQFVINPDDPVILEDHTMKQIAEKHGATVGQICISFLLHCGLMVIPKSTSEKRIKENIGACSITLSPEEIQTLEGIDKNFRIFSVLFLLPQGATEEQAWDISADEAYSI</sequence>
<dbReference type="PROSITE" id="PS00798">
    <property type="entry name" value="ALDOKETO_REDUCTASE_1"/>
    <property type="match status" value="1"/>
</dbReference>
<keyword evidence="9" id="KW-1185">Reference proteome</keyword>
<accession>A0A1X7U226</accession>
<dbReference type="STRING" id="400682.A0A1X7U226"/>
<dbReference type="EnsemblMetazoa" id="XM_003389152.3">
    <property type="protein sequence ID" value="XP_003389200.1"/>
    <property type="gene ID" value="LOC100641435"/>
</dbReference>
<protein>
    <recommendedName>
        <fullName evidence="7">NADP-dependent oxidoreductase domain-containing protein</fullName>
    </recommendedName>
</protein>
<dbReference type="EnsemblMetazoa" id="XM_020000917.1">
    <property type="protein sequence ID" value="XP_019856476.1"/>
    <property type="gene ID" value="LOC100641435"/>
</dbReference>
<dbReference type="EnsemblMetazoa" id="Aqu2.1.21800_001">
    <property type="protein sequence ID" value="Aqu2.1.21800_001"/>
    <property type="gene ID" value="Aqu2.1.21800"/>
</dbReference>
<dbReference type="PIRSF" id="PIRSF000097">
    <property type="entry name" value="AKR"/>
    <property type="match status" value="1"/>
</dbReference>
<dbReference type="FunFam" id="3.20.20.100:FF:000006">
    <property type="entry name" value="Aldo-keto reductase family 1 member A1"/>
    <property type="match status" value="1"/>
</dbReference>
<comment type="similarity">
    <text evidence="1">Belongs to the aldo/keto reductase family.</text>
</comment>
<dbReference type="GO" id="GO:0016491">
    <property type="term" value="F:oxidoreductase activity"/>
    <property type="evidence" value="ECO:0007669"/>
    <property type="project" value="UniProtKB-KW"/>
</dbReference>
<evidence type="ECO:0000256" key="5">
    <source>
        <dbReference type="PIRSR" id="PIRSR000097-2"/>
    </source>
</evidence>
<proteinExistence type="inferred from homology"/>
<evidence type="ECO:0000259" key="7">
    <source>
        <dbReference type="Pfam" id="PF00248"/>
    </source>
</evidence>
<evidence type="ECO:0000256" key="3">
    <source>
        <dbReference type="ARBA" id="ARBA00023002"/>
    </source>
</evidence>